<sequence>MVNNIMSKPLGLVLILTAHMVFNGFCCHTGLSQKKITGSLGDNITLEFSFNFSVTTGIYWASLYVDGIPKKSIRKELDVRVENRSTVTPKPTNITLIEDSGSAGMSFSPFLAVLLVSSVVLLAAVLPLLIWCILKHKDKQPAPAQQSSNPTAQETVASIVPAPTLVYSVLDFPKRTSAVMEMNSSQTEYAAISYLPEKRQGC</sequence>
<feature type="transmembrane region" description="Helical" evidence="1">
    <location>
        <begin position="110"/>
        <end position="134"/>
    </location>
</feature>
<keyword evidence="4" id="KW-1185">Reference proteome</keyword>
<proteinExistence type="predicted"/>
<evidence type="ECO:0000313" key="3">
    <source>
        <dbReference type="EMBL" id="KAK5930664.1"/>
    </source>
</evidence>
<keyword evidence="2" id="KW-0732">Signal</keyword>
<evidence type="ECO:0000313" key="4">
    <source>
        <dbReference type="Proteomes" id="UP001331515"/>
    </source>
</evidence>
<accession>A0AAN8HVQ8</accession>
<dbReference type="Proteomes" id="UP001331515">
    <property type="component" value="Unassembled WGS sequence"/>
</dbReference>
<reference evidence="3 4" key="1">
    <citation type="journal article" date="2023" name="Mol. Biol. Evol.">
        <title>Genomics of Secondarily Temperate Adaptation in the Only Non-Antarctic Icefish.</title>
        <authorList>
            <person name="Rivera-Colon A.G."/>
            <person name="Rayamajhi N."/>
            <person name="Minhas B.F."/>
            <person name="Madrigal G."/>
            <person name="Bilyk K.T."/>
            <person name="Yoon V."/>
            <person name="Hune M."/>
            <person name="Gregory S."/>
            <person name="Cheng C.H.C."/>
            <person name="Catchen J.M."/>
        </authorList>
    </citation>
    <scope>NUCLEOTIDE SEQUENCE [LARGE SCALE GENOMIC DNA]</scope>
    <source>
        <tissue evidence="3">White muscle</tissue>
    </source>
</reference>
<gene>
    <name evidence="3" type="ORF">CgunFtcFv8_026882</name>
</gene>
<name>A0AAN8HVQ8_CHAGU</name>
<feature type="chain" id="PRO_5042887291" evidence="2">
    <location>
        <begin position="27"/>
        <end position="202"/>
    </location>
</feature>
<evidence type="ECO:0000256" key="2">
    <source>
        <dbReference type="SAM" id="SignalP"/>
    </source>
</evidence>
<keyword evidence="1" id="KW-1133">Transmembrane helix</keyword>
<keyword evidence="1" id="KW-0472">Membrane</keyword>
<keyword evidence="1" id="KW-0812">Transmembrane</keyword>
<organism evidence="3 4">
    <name type="scientific">Champsocephalus gunnari</name>
    <name type="common">Mackerel icefish</name>
    <dbReference type="NCBI Taxonomy" id="52237"/>
    <lineage>
        <taxon>Eukaryota</taxon>
        <taxon>Metazoa</taxon>
        <taxon>Chordata</taxon>
        <taxon>Craniata</taxon>
        <taxon>Vertebrata</taxon>
        <taxon>Euteleostomi</taxon>
        <taxon>Actinopterygii</taxon>
        <taxon>Neopterygii</taxon>
        <taxon>Teleostei</taxon>
        <taxon>Neoteleostei</taxon>
        <taxon>Acanthomorphata</taxon>
        <taxon>Eupercaria</taxon>
        <taxon>Perciformes</taxon>
        <taxon>Notothenioidei</taxon>
        <taxon>Channichthyidae</taxon>
        <taxon>Champsocephalus</taxon>
    </lineage>
</organism>
<dbReference type="EMBL" id="JAURVH010001516">
    <property type="protein sequence ID" value="KAK5930664.1"/>
    <property type="molecule type" value="Genomic_DNA"/>
</dbReference>
<comment type="caution">
    <text evidence="3">The sequence shown here is derived from an EMBL/GenBank/DDBJ whole genome shotgun (WGS) entry which is preliminary data.</text>
</comment>
<feature type="signal peptide" evidence="2">
    <location>
        <begin position="1"/>
        <end position="26"/>
    </location>
</feature>
<protein>
    <submittedName>
        <fullName evidence="3">Uncharacterized protein</fullName>
    </submittedName>
</protein>
<dbReference type="AlphaFoldDB" id="A0AAN8HVQ8"/>
<evidence type="ECO:0000256" key="1">
    <source>
        <dbReference type="SAM" id="Phobius"/>
    </source>
</evidence>